<comment type="similarity">
    <text evidence="10">Belongs to the DHHC palmitoyltransferase family.</text>
</comment>
<dbReference type="GO" id="GO:0019706">
    <property type="term" value="F:protein-cysteine S-palmitoyltransferase activity"/>
    <property type="evidence" value="ECO:0007669"/>
    <property type="project" value="UniProtKB-EC"/>
</dbReference>
<keyword evidence="5 10" id="KW-0472">Membrane</keyword>
<dbReference type="PANTHER" id="PTHR22883">
    <property type="entry name" value="ZINC FINGER DHHC DOMAIN CONTAINING PROTEIN"/>
    <property type="match status" value="1"/>
</dbReference>
<comment type="subcellular location">
    <subcellularLocation>
        <location evidence="1">Endomembrane system</location>
        <topology evidence="1">Multi-pass membrane protein</topology>
    </subcellularLocation>
</comment>
<accession>A0A7S0G6W6</accession>
<keyword evidence="3 10" id="KW-0812">Transmembrane</keyword>
<sequence length="368" mass="41685">MGKILRFVAPFLTKRPQYDVEKVKGNNKFFMRRRALLGPGYLWGLVPTLMLLTPSVLFIIGPEVYLVQNHHGAGIAVICISKILILIVLAAMWRLMSQDPGIVPRRKIYEEGGEEHNSKAPRKMIVNDVPVEVKYCKTCNIWKSPRVEHCRICDNCVEGYSHHSFLLGTCIGKRTYGNFFCFVCFTIFVSWMRFALSFVYLSLYTQAEMESQNLSRSEAFEWILQNSAASVAFPIIVLCGIGGLYSSYLFVKHVYLMWTNQTLHELKRGVWKNAEQKPFTELGFKSISNKLFVSKPESKLHEGYCEDAEMEAESGPELCPASKGEAPEAVSENHEDPEMETESGPEMYPVSKLGVSEAVSEDGFVEFI</sequence>
<feature type="region of interest" description="Disordered" evidence="11">
    <location>
        <begin position="311"/>
        <end position="348"/>
    </location>
</feature>
<keyword evidence="7" id="KW-0449">Lipoprotein</keyword>
<dbReference type="Pfam" id="PF01529">
    <property type="entry name" value="DHHC"/>
    <property type="match status" value="1"/>
</dbReference>
<dbReference type="GO" id="GO:0005783">
    <property type="term" value="C:endoplasmic reticulum"/>
    <property type="evidence" value="ECO:0007669"/>
    <property type="project" value="TreeGrafter"/>
</dbReference>
<reference evidence="13" key="1">
    <citation type="submission" date="2021-01" db="EMBL/GenBank/DDBJ databases">
        <authorList>
            <person name="Corre E."/>
            <person name="Pelletier E."/>
            <person name="Niang G."/>
            <person name="Scheremetjew M."/>
            <person name="Finn R."/>
            <person name="Kale V."/>
            <person name="Holt S."/>
            <person name="Cochrane G."/>
            <person name="Meng A."/>
            <person name="Brown T."/>
            <person name="Cohen L."/>
        </authorList>
    </citation>
    <scope>NUCLEOTIDE SEQUENCE</scope>
    <source>
        <strain evidence="13">UTEX LB 2760</strain>
    </source>
</reference>
<proteinExistence type="inferred from homology"/>
<dbReference type="PANTHER" id="PTHR22883:SF43">
    <property type="entry name" value="PALMITOYLTRANSFERASE APP"/>
    <property type="match status" value="1"/>
</dbReference>
<evidence type="ECO:0000256" key="5">
    <source>
        <dbReference type="ARBA" id="ARBA00023136"/>
    </source>
</evidence>
<evidence type="ECO:0000313" key="13">
    <source>
        <dbReference type="EMBL" id="CAD8401942.1"/>
    </source>
</evidence>
<evidence type="ECO:0000256" key="3">
    <source>
        <dbReference type="ARBA" id="ARBA00022692"/>
    </source>
</evidence>
<name>A0A7S0G6W6_9RHOD</name>
<keyword evidence="6" id="KW-0564">Palmitate</keyword>
<organism evidence="13">
    <name type="scientific">Rhodosorus marinus</name>
    <dbReference type="NCBI Taxonomy" id="101924"/>
    <lineage>
        <taxon>Eukaryota</taxon>
        <taxon>Rhodophyta</taxon>
        <taxon>Stylonematophyceae</taxon>
        <taxon>Stylonematales</taxon>
        <taxon>Stylonemataceae</taxon>
        <taxon>Rhodosorus</taxon>
    </lineage>
</organism>
<dbReference type="InterPro" id="IPR039859">
    <property type="entry name" value="PFA4/ZDH16/20/ERF2-like"/>
</dbReference>
<keyword evidence="4 10" id="KW-1133">Transmembrane helix</keyword>
<evidence type="ECO:0000256" key="11">
    <source>
        <dbReference type="SAM" id="MobiDB-lite"/>
    </source>
</evidence>
<dbReference type="AlphaFoldDB" id="A0A7S0G6W6"/>
<comment type="domain">
    <text evidence="10">The DHHC domain is required for palmitoyltransferase activity.</text>
</comment>
<feature type="transmembrane region" description="Helical" evidence="10">
    <location>
        <begin position="179"/>
        <end position="203"/>
    </location>
</feature>
<dbReference type="EC" id="2.3.1.225" evidence="10"/>
<evidence type="ECO:0000256" key="10">
    <source>
        <dbReference type="RuleBase" id="RU079119"/>
    </source>
</evidence>
<feature type="transmembrane region" description="Helical" evidence="10">
    <location>
        <begin position="73"/>
        <end position="96"/>
    </location>
</feature>
<dbReference type="PROSITE" id="PS50216">
    <property type="entry name" value="DHHC"/>
    <property type="match status" value="1"/>
</dbReference>
<dbReference type="InterPro" id="IPR001594">
    <property type="entry name" value="Palmitoyltrfase_DHHC"/>
</dbReference>
<evidence type="ECO:0000256" key="8">
    <source>
        <dbReference type="ARBA" id="ARBA00023315"/>
    </source>
</evidence>
<feature type="transmembrane region" description="Helical" evidence="10">
    <location>
        <begin position="41"/>
        <end position="61"/>
    </location>
</feature>
<keyword evidence="2 10" id="KW-0808">Transferase</keyword>
<evidence type="ECO:0000256" key="7">
    <source>
        <dbReference type="ARBA" id="ARBA00023288"/>
    </source>
</evidence>
<evidence type="ECO:0000256" key="1">
    <source>
        <dbReference type="ARBA" id="ARBA00004127"/>
    </source>
</evidence>
<gene>
    <name evidence="13" type="ORF">RMAR0315_LOCUS11946</name>
</gene>
<keyword evidence="8 10" id="KW-0012">Acyltransferase</keyword>
<evidence type="ECO:0000256" key="2">
    <source>
        <dbReference type="ARBA" id="ARBA00022679"/>
    </source>
</evidence>
<evidence type="ECO:0000259" key="12">
    <source>
        <dbReference type="Pfam" id="PF01529"/>
    </source>
</evidence>
<feature type="transmembrane region" description="Helical" evidence="10">
    <location>
        <begin position="223"/>
        <end position="251"/>
    </location>
</feature>
<dbReference type="EMBL" id="HBEK01021776">
    <property type="protein sequence ID" value="CAD8401942.1"/>
    <property type="molecule type" value="Transcribed_RNA"/>
</dbReference>
<dbReference type="GO" id="GO:0005794">
    <property type="term" value="C:Golgi apparatus"/>
    <property type="evidence" value="ECO:0007669"/>
    <property type="project" value="TreeGrafter"/>
</dbReference>
<evidence type="ECO:0000256" key="4">
    <source>
        <dbReference type="ARBA" id="ARBA00022989"/>
    </source>
</evidence>
<protein>
    <recommendedName>
        <fullName evidence="10">Palmitoyltransferase</fullName>
        <ecNumber evidence="10">2.3.1.225</ecNumber>
    </recommendedName>
</protein>
<evidence type="ECO:0000256" key="6">
    <source>
        <dbReference type="ARBA" id="ARBA00023139"/>
    </source>
</evidence>
<evidence type="ECO:0000256" key="9">
    <source>
        <dbReference type="ARBA" id="ARBA00048048"/>
    </source>
</evidence>
<comment type="catalytic activity">
    <reaction evidence="9 10">
        <text>L-cysteinyl-[protein] + hexadecanoyl-CoA = S-hexadecanoyl-L-cysteinyl-[protein] + CoA</text>
        <dbReference type="Rhea" id="RHEA:36683"/>
        <dbReference type="Rhea" id="RHEA-COMP:10131"/>
        <dbReference type="Rhea" id="RHEA-COMP:11032"/>
        <dbReference type="ChEBI" id="CHEBI:29950"/>
        <dbReference type="ChEBI" id="CHEBI:57287"/>
        <dbReference type="ChEBI" id="CHEBI:57379"/>
        <dbReference type="ChEBI" id="CHEBI:74151"/>
        <dbReference type="EC" id="2.3.1.225"/>
    </reaction>
</comment>
<feature type="domain" description="Palmitoyltransferase DHHC" evidence="12">
    <location>
        <begin position="133"/>
        <end position="265"/>
    </location>
</feature>
<dbReference type="GO" id="GO:0006612">
    <property type="term" value="P:protein targeting to membrane"/>
    <property type="evidence" value="ECO:0007669"/>
    <property type="project" value="TreeGrafter"/>
</dbReference>